<reference evidence="2 3" key="1">
    <citation type="submission" date="2023-11" db="EMBL/GenBank/DDBJ databases">
        <title>Winogradskyella pelagius sp. nov., isolated from coastal sediment.</title>
        <authorList>
            <person name="Li F."/>
        </authorList>
    </citation>
    <scope>NUCLEOTIDE SEQUENCE [LARGE SCALE GENOMIC DNA]</scope>
    <source>
        <strain evidence="2 3">KCTC 23502</strain>
    </source>
</reference>
<accession>A0ABU5EIN7</accession>
<keyword evidence="1" id="KW-0472">Membrane</keyword>
<protein>
    <recommendedName>
        <fullName evidence="4">TRASH transcription regulator C-terminal archaeal domain-containing protein</fullName>
    </recommendedName>
</protein>
<gene>
    <name evidence="2" type="ORF">SNF14_01520</name>
</gene>
<comment type="caution">
    <text evidence="2">The sequence shown here is derived from an EMBL/GenBank/DDBJ whole genome shotgun (WGS) entry which is preliminary data.</text>
</comment>
<organism evidence="2 3">
    <name type="scientific">Winogradskyella aquimaris</name>
    <dbReference type="NCBI Taxonomy" id="864074"/>
    <lineage>
        <taxon>Bacteria</taxon>
        <taxon>Pseudomonadati</taxon>
        <taxon>Bacteroidota</taxon>
        <taxon>Flavobacteriia</taxon>
        <taxon>Flavobacteriales</taxon>
        <taxon>Flavobacteriaceae</taxon>
        <taxon>Winogradskyella</taxon>
    </lineage>
</organism>
<sequence>MKRRQFKQQNQKPIAVIVENPSRRIYKLLISIVFLIVASIILLSCSNEKKEKAETATLLVTKTNLIQTNPVVTPQVAYEIVPNDKVCMVNDRFMGVKQIPIDVDGTTYYGCCQGCVEKLQKNIDDVRFGNNPLNKTKVDKASAVIVQDKSNGSVFYFASKEDAQDFVSKNKA</sequence>
<evidence type="ECO:0000256" key="1">
    <source>
        <dbReference type="SAM" id="Phobius"/>
    </source>
</evidence>
<keyword evidence="1" id="KW-0812">Transmembrane</keyword>
<keyword evidence="3" id="KW-1185">Reference proteome</keyword>
<evidence type="ECO:0000313" key="3">
    <source>
        <dbReference type="Proteomes" id="UP001285855"/>
    </source>
</evidence>
<dbReference type="EMBL" id="JAXDAE010000001">
    <property type="protein sequence ID" value="MDY2586003.1"/>
    <property type="molecule type" value="Genomic_DNA"/>
</dbReference>
<proteinExistence type="predicted"/>
<evidence type="ECO:0000313" key="2">
    <source>
        <dbReference type="EMBL" id="MDY2586003.1"/>
    </source>
</evidence>
<name>A0ABU5EIN7_9FLAO</name>
<feature type="transmembrane region" description="Helical" evidence="1">
    <location>
        <begin position="25"/>
        <end position="43"/>
    </location>
</feature>
<dbReference type="Proteomes" id="UP001285855">
    <property type="component" value="Unassembled WGS sequence"/>
</dbReference>
<dbReference type="RefSeq" id="WP_320554383.1">
    <property type="nucleotide sequence ID" value="NZ_JAXDAE010000001.1"/>
</dbReference>
<evidence type="ECO:0008006" key="4">
    <source>
        <dbReference type="Google" id="ProtNLM"/>
    </source>
</evidence>
<keyword evidence="1" id="KW-1133">Transmembrane helix</keyword>